<organism evidence="1 2">
    <name type="scientific">Heliocybe sulcata</name>
    <dbReference type="NCBI Taxonomy" id="5364"/>
    <lineage>
        <taxon>Eukaryota</taxon>
        <taxon>Fungi</taxon>
        <taxon>Dikarya</taxon>
        <taxon>Basidiomycota</taxon>
        <taxon>Agaricomycotina</taxon>
        <taxon>Agaricomycetes</taxon>
        <taxon>Gloeophyllales</taxon>
        <taxon>Gloeophyllaceae</taxon>
        <taxon>Heliocybe</taxon>
    </lineage>
</organism>
<dbReference type="EMBL" id="ML213546">
    <property type="protein sequence ID" value="TFK45329.1"/>
    <property type="molecule type" value="Genomic_DNA"/>
</dbReference>
<proteinExistence type="predicted"/>
<accession>A0A5C3MIV2</accession>
<keyword evidence="2" id="KW-1185">Reference proteome</keyword>
<reference evidence="1 2" key="1">
    <citation type="journal article" date="2019" name="Nat. Ecol. Evol.">
        <title>Megaphylogeny resolves global patterns of mushroom evolution.</title>
        <authorList>
            <person name="Varga T."/>
            <person name="Krizsan K."/>
            <person name="Foldi C."/>
            <person name="Dima B."/>
            <person name="Sanchez-Garcia M."/>
            <person name="Sanchez-Ramirez S."/>
            <person name="Szollosi G.J."/>
            <person name="Szarkandi J.G."/>
            <person name="Papp V."/>
            <person name="Albert L."/>
            <person name="Andreopoulos W."/>
            <person name="Angelini C."/>
            <person name="Antonin V."/>
            <person name="Barry K.W."/>
            <person name="Bougher N.L."/>
            <person name="Buchanan P."/>
            <person name="Buyck B."/>
            <person name="Bense V."/>
            <person name="Catcheside P."/>
            <person name="Chovatia M."/>
            <person name="Cooper J."/>
            <person name="Damon W."/>
            <person name="Desjardin D."/>
            <person name="Finy P."/>
            <person name="Geml J."/>
            <person name="Haridas S."/>
            <person name="Hughes K."/>
            <person name="Justo A."/>
            <person name="Karasinski D."/>
            <person name="Kautmanova I."/>
            <person name="Kiss B."/>
            <person name="Kocsube S."/>
            <person name="Kotiranta H."/>
            <person name="LaButti K.M."/>
            <person name="Lechner B.E."/>
            <person name="Liimatainen K."/>
            <person name="Lipzen A."/>
            <person name="Lukacs Z."/>
            <person name="Mihaltcheva S."/>
            <person name="Morgado L.N."/>
            <person name="Niskanen T."/>
            <person name="Noordeloos M.E."/>
            <person name="Ohm R.A."/>
            <person name="Ortiz-Santana B."/>
            <person name="Ovrebo C."/>
            <person name="Racz N."/>
            <person name="Riley R."/>
            <person name="Savchenko A."/>
            <person name="Shiryaev A."/>
            <person name="Soop K."/>
            <person name="Spirin V."/>
            <person name="Szebenyi C."/>
            <person name="Tomsovsky M."/>
            <person name="Tulloss R.E."/>
            <person name="Uehling J."/>
            <person name="Grigoriev I.V."/>
            <person name="Vagvolgyi C."/>
            <person name="Papp T."/>
            <person name="Martin F.M."/>
            <person name="Miettinen O."/>
            <person name="Hibbett D.S."/>
            <person name="Nagy L.G."/>
        </authorList>
    </citation>
    <scope>NUCLEOTIDE SEQUENCE [LARGE SCALE GENOMIC DNA]</scope>
    <source>
        <strain evidence="1 2">OMC1185</strain>
    </source>
</reference>
<gene>
    <name evidence="1" type="ORF">OE88DRAFT_1221879</name>
</gene>
<name>A0A5C3MIV2_9AGAM</name>
<dbReference type="AlphaFoldDB" id="A0A5C3MIV2"/>
<protein>
    <submittedName>
        <fullName evidence="1">Uncharacterized protein</fullName>
    </submittedName>
</protein>
<dbReference type="Proteomes" id="UP000305948">
    <property type="component" value="Unassembled WGS sequence"/>
</dbReference>
<evidence type="ECO:0000313" key="1">
    <source>
        <dbReference type="EMBL" id="TFK45329.1"/>
    </source>
</evidence>
<sequence length="171" mass="19605">MALQRRRTGSDFTPLECFTLVVDIASHHIHSSCFGFSGRHALSLWRSLNDWLDVPTRNCRQRRYILRACLEKEAIATYKHAAIHAQKRRGEASNGPVRPLSWGGLRSTFVRPPQHSILTRIRPGEIDLPMSPRLLRLRSRPSPLSYLHSAVMHGCTHFPHRMRNLEALSLL</sequence>
<evidence type="ECO:0000313" key="2">
    <source>
        <dbReference type="Proteomes" id="UP000305948"/>
    </source>
</evidence>